<keyword evidence="2" id="KW-1185">Reference proteome</keyword>
<sequence length="216" mass="24863">MSFTQVKDDQYKCTTCDKQYKNLNRNHEGCEQELKSPPLGLHLVCQQTIWIYIAGLIECRLTRLNAFLSNESKDTVSRYISLLFELVALAVFCELSDLFVLVLDGRCCQWCWKLCCNYHDDLECSSRKLLLTFYPVQNEEELSAHSQCYLIADTLSRYNKPWSTVKLLMGDNCSVNQHICKKDGAIPLVGCASHIFNLMAKDFLKTDSELIAKFKF</sequence>
<evidence type="ECO:0000313" key="1">
    <source>
        <dbReference type="EMBL" id="POM71091.1"/>
    </source>
</evidence>
<dbReference type="PANTHER" id="PTHR40866:SF1">
    <property type="entry name" value="BED-TYPE DOMAIN-CONTAINING PROTEIN"/>
    <property type="match status" value="1"/>
</dbReference>
<organism evidence="1 2">
    <name type="scientific">Phytophthora palmivora</name>
    <dbReference type="NCBI Taxonomy" id="4796"/>
    <lineage>
        <taxon>Eukaryota</taxon>
        <taxon>Sar</taxon>
        <taxon>Stramenopiles</taxon>
        <taxon>Oomycota</taxon>
        <taxon>Peronosporomycetes</taxon>
        <taxon>Peronosporales</taxon>
        <taxon>Peronosporaceae</taxon>
        <taxon>Phytophthora</taxon>
    </lineage>
</organism>
<dbReference type="EMBL" id="NCKW01006622">
    <property type="protein sequence ID" value="POM71091.1"/>
    <property type="molecule type" value="Genomic_DNA"/>
</dbReference>
<name>A0A2P4XZV5_9STRA</name>
<comment type="caution">
    <text evidence="1">The sequence shown here is derived from an EMBL/GenBank/DDBJ whole genome shotgun (WGS) entry which is preliminary data.</text>
</comment>
<reference evidence="1 2" key="1">
    <citation type="journal article" date="2017" name="Genome Biol. Evol.">
        <title>Phytophthora megakarya and P. palmivora, closely related causal agents of cacao black pod rot, underwent increases in genome sizes and gene numbers by different mechanisms.</title>
        <authorList>
            <person name="Ali S.S."/>
            <person name="Shao J."/>
            <person name="Lary D.J."/>
            <person name="Kronmiller B."/>
            <person name="Shen D."/>
            <person name="Strem M.D."/>
            <person name="Amoako-Attah I."/>
            <person name="Akrofi A.Y."/>
            <person name="Begoude B.A."/>
            <person name="Ten Hoopen G.M."/>
            <person name="Coulibaly K."/>
            <person name="Kebe B.I."/>
            <person name="Melnick R.L."/>
            <person name="Guiltinan M.J."/>
            <person name="Tyler B.M."/>
            <person name="Meinhardt L.W."/>
            <person name="Bailey B.A."/>
        </authorList>
    </citation>
    <scope>NUCLEOTIDE SEQUENCE [LARGE SCALE GENOMIC DNA]</scope>
    <source>
        <strain evidence="2">sbr112.9</strain>
    </source>
</reference>
<dbReference type="PANTHER" id="PTHR40866">
    <property type="entry name" value="BED-TYPE DOMAIN-CONTAINING PROTEIN"/>
    <property type="match status" value="1"/>
</dbReference>
<evidence type="ECO:0000313" key="2">
    <source>
        <dbReference type="Proteomes" id="UP000237271"/>
    </source>
</evidence>
<dbReference type="AlphaFoldDB" id="A0A2P4XZV5"/>
<dbReference type="OrthoDB" id="103481at2759"/>
<dbReference type="Proteomes" id="UP000237271">
    <property type="component" value="Unassembled WGS sequence"/>
</dbReference>
<gene>
    <name evidence="1" type="ORF">PHPALM_12385</name>
</gene>
<proteinExistence type="predicted"/>
<protein>
    <submittedName>
        <fullName evidence="1">Uncharacterized protein</fullName>
    </submittedName>
</protein>
<accession>A0A2P4XZV5</accession>